<feature type="compositionally biased region" description="Pro residues" evidence="1">
    <location>
        <begin position="51"/>
        <end position="62"/>
    </location>
</feature>
<keyword evidence="3" id="KW-1185">Reference proteome</keyword>
<evidence type="ECO:0000256" key="1">
    <source>
        <dbReference type="SAM" id="MobiDB-lite"/>
    </source>
</evidence>
<comment type="caution">
    <text evidence="2">The sequence shown here is derived from an EMBL/GenBank/DDBJ whole genome shotgun (WGS) entry which is preliminary data.</text>
</comment>
<dbReference type="Proteomes" id="UP001345827">
    <property type="component" value="Unassembled WGS sequence"/>
</dbReference>
<reference evidence="2 3" key="1">
    <citation type="submission" date="2023-06" db="EMBL/GenBank/DDBJ databases">
        <title>Black Yeasts Isolated from many extreme environments.</title>
        <authorList>
            <person name="Coleine C."/>
            <person name="Stajich J.E."/>
            <person name="Selbmann L."/>
        </authorList>
    </citation>
    <scope>NUCLEOTIDE SEQUENCE [LARGE SCALE GENOMIC DNA]</scope>
    <source>
        <strain evidence="2 3">CCFEE 5887</strain>
    </source>
</reference>
<accession>A0AAV9PY72</accession>
<gene>
    <name evidence="2" type="ORF">LTR25_008207</name>
</gene>
<organism evidence="2 3">
    <name type="scientific">Vermiconidia calcicola</name>
    <dbReference type="NCBI Taxonomy" id="1690605"/>
    <lineage>
        <taxon>Eukaryota</taxon>
        <taxon>Fungi</taxon>
        <taxon>Dikarya</taxon>
        <taxon>Ascomycota</taxon>
        <taxon>Pezizomycotina</taxon>
        <taxon>Dothideomycetes</taxon>
        <taxon>Dothideomycetidae</taxon>
        <taxon>Mycosphaerellales</taxon>
        <taxon>Extremaceae</taxon>
        <taxon>Vermiconidia</taxon>
    </lineage>
</organism>
<feature type="region of interest" description="Disordered" evidence="1">
    <location>
        <begin position="39"/>
        <end position="120"/>
    </location>
</feature>
<dbReference type="EMBL" id="JAXLQG010000016">
    <property type="protein sequence ID" value="KAK5531877.1"/>
    <property type="molecule type" value="Genomic_DNA"/>
</dbReference>
<dbReference type="AlphaFoldDB" id="A0AAV9PY72"/>
<evidence type="ECO:0000313" key="2">
    <source>
        <dbReference type="EMBL" id="KAK5531877.1"/>
    </source>
</evidence>
<sequence>MSSSSCSPAPRWCWATEGLYSDTSSDLLNYLAGDFHRSPTRSTNSIFGPSPSSPTPPSPPSRRLPTLRTPIVRHAGPWLRAAESPRRRRQPRIRSSPRPGPAPFYYRRAPSVESPCRMPSDSPLPSIKSYPPMPKVKAFSLAGPFVDPLYKGPTYQPKPRSPRRAFATPSPPRIKAFSRCGPFVPGYYPYGLGVDPEPRSPRRAFATPSPPRLKAFSKAASFVPWSPTVSPGVCRVRIVGPKLRRSGSATLTTTASSGSQTGDFDSDEAFLEDTSEIESPIRDSPTVPVISYRTQPSKALSSSSGGFFARCGEILDSAVNKVVTWVRSWF</sequence>
<name>A0AAV9PY72_9PEZI</name>
<evidence type="ECO:0000313" key="3">
    <source>
        <dbReference type="Proteomes" id="UP001345827"/>
    </source>
</evidence>
<protein>
    <submittedName>
        <fullName evidence="2">Uncharacterized protein</fullName>
    </submittedName>
</protein>
<proteinExistence type="predicted"/>